<feature type="compositionally biased region" description="Low complexity" evidence="1">
    <location>
        <begin position="1"/>
        <end position="16"/>
    </location>
</feature>
<dbReference type="RefSeq" id="WP_274600049.1">
    <property type="nucleotide sequence ID" value="NZ_JACIGF010000007.1"/>
</dbReference>
<accession>A0A4R2PHW9</accession>
<dbReference type="InParanoid" id="A0A4R2PHW9"/>
<keyword evidence="3" id="KW-1185">Reference proteome</keyword>
<protein>
    <submittedName>
        <fullName evidence="2">Uncharacterized protein</fullName>
    </submittedName>
</protein>
<evidence type="ECO:0000313" key="2">
    <source>
        <dbReference type="EMBL" id="TCP33545.1"/>
    </source>
</evidence>
<organism evidence="2 3">
    <name type="scientific">Rhodothalassium salexigens DSM 2132</name>
    <dbReference type="NCBI Taxonomy" id="1188247"/>
    <lineage>
        <taxon>Bacteria</taxon>
        <taxon>Pseudomonadati</taxon>
        <taxon>Pseudomonadota</taxon>
        <taxon>Alphaproteobacteria</taxon>
        <taxon>Rhodothalassiales</taxon>
        <taxon>Rhodothalassiaceae</taxon>
        <taxon>Rhodothalassium</taxon>
    </lineage>
</organism>
<evidence type="ECO:0000313" key="3">
    <source>
        <dbReference type="Proteomes" id="UP000295399"/>
    </source>
</evidence>
<sequence>MFTTQTATQSTAGQITPPRPASLYTVRRSRRARRLQGRVNG</sequence>
<comment type="caution">
    <text evidence="2">The sequence shown here is derived from an EMBL/GenBank/DDBJ whole genome shotgun (WGS) entry which is preliminary data.</text>
</comment>
<gene>
    <name evidence="2" type="ORF">EV659_107158</name>
</gene>
<name>A0A4R2PHW9_RHOSA</name>
<dbReference type="AlphaFoldDB" id="A0A4R2PHW9"/>
<dbReference type="EMBL" id="SLXO01000007">
    <property type="protein sequence ID" value="TCP33545.1"/>
    <property type="molecule type" value="Genomic_DNA"/>
</dbReference>
<feature type="compositionally biased region" description="Basic residues" evidence="1">
    <location>
        <begin position="27"/>
        <end position="41"/>
    </location>
</feature>
<proteinExistence type="predicted"/>
<feature type="region of interest" description="Disordered" evidence="1">
    <location>
        <begin position="1"/>
        <end position="41"/>
    </location>
</feature>
<evidence type="ECO:0000256" key="1">
    <source>
        <dbReference type="SAM" id="MobiDB-lite"/>
    </source>
</evidence>
<dbReference type="Proteomes" id="UP000295399">
    <property type="component" value="Unassembled WGS sequence"/>
</dbReference>
<reference evidence="2 3" key="1">
    <citation type="submission" date="2019-03" db="EMBL/GenBank/DDBJ databases">
        <title>Genomic Encyclopedia of Type Strains, Phase IV (KMG-IV): sequencing the most valuable type-strain genomes for metagenomic binning, comparative biology and taxonomic classification.</title>
        <authorList>
            <person name="Goeker M."/>
        </authorList>
    </citation>
    <scope>NUCLEOTIDE SEQUENCE [LARGE SCALE GENOMIC DNA]</scope>
    <source>
        <strain evidence="2 3">DSM 2132</strain>
    </source>
</reference>